<evidence type="ECO:0000313" key="5">
    <source>
        <dbReference type="Proteomes" id="UP000683925"/>
    </source>
</evidence>
<dbReference type="EMBL" id="CAJJDP010000036">
    <property type="protein sequence ID" value="CAD8159416.1"/>
    <property type="molecule type" value="Genomic_DNA"/>
</dbReference>
<reference evidence="4" key="1">
    <citation type="submission" date="2021-01" db="EMBL/GenBank/DDBJ databases">
        <authorList>
            <consortium name="Genoscope - CEA"/>
            <person name="William W."/>
        </authorList>
    </citation>
    <scope>NUCLEOTIDE SEQUENCE</scope>
</reference>
<dbReference type="GO" id="GO:0005739">
    <property type="term" value="C:mitochondrion"/>
    <property type="evidence" value="ECO:0007669"/>
    <property type="project" value="TreeGrafter"/>
</dbReference>
<comment type="caution">
    <text evidence="4">The sequence shown here is derived from an EMBL/GenBank/DDBJ whole genome shotgun (WGS) entry which is preliminary data.</text>
</comment>
<keyword evidence="5" id="KW-1185">Reference proteome</keyword>
<feature type="domain" description="Elongation factor Tu-type" evidence="3">
    <location>
        <begin position="255"/>
        <end position="328"/>
    </location>
</feature>
<dbReference type="PANTHER" id="PTHR43381:SF4">
    <property type="entry name" value="EUKARYOTIC TRANSLATION INITIATION FACTOR 5B"/>
    <property type="match status" value="1"/>
</dbReference>
<keyword evidence="2" id="KW-0342">GTP-binding</keyword>
<evidence type="ECO:0000313" key="4">
    <source>
        <dbReference type="EMBL" id="CAD8159416.1"/>
    </source>
</evidence>
<name>A0A8S1U9K3_PAROT</name>
<organism evidence="4 5">
    <name type="scientific">Paramecium octaurelia</name>
    <dbReference type="NCBI Taxonomy" id="43137"/>
    <lineage>
        <taxon>Eukaryota</taxon>
        <taxon>Sar</taxon>
        <taxon>Alveolata</taxon>
        <taxon>Ciliophora</taxon>
        <taxon>Intramacronucleata</taxon>
        <taxon>Oligohymenophorea</taxon>
        <taxon>Peniculida</taxon>
        <taxon>Parameciidae</taxon>
        <taxon>Paramecium</taxon>
    </lineage>
</organism>
<dbReference type="GO" id="GO:0005525">
    <property type="term" value="F:GTP binding"/>
    <property type="evidence" value="ECO:0007669"/>
    <property type="project" value="UniProtKB-KW"/>
</dbReference>
<keyword evidence="1" id="KW-0547">Nucleotide-binding</keyword>
<dbReference type="InterPro" id="IPR029459">
    <property type="entry name" value="EFTU-type"/>
</dbReference>
<accession>A0A8S1U9K3</accession>
<dbReference type="Proteomes" id="UP000683925">
    <property type="component" value="Unassembled WGS sequence"/>
</dbReference>
<dbReference type="InterPro" id="IPR015760">
    <property type="entry name" value="TIF_IF2"/>
</dbReference>
<dbReference type="PANTHER" id="PTHR43381">
    <property type="entry name" value="TRANSLATION INITIATION FACTOR IF-2-RELATED"/>
    <property type="match status" value="1"/>
</dbReference>
<evidence type="ECO:0000259" key="3">
    <source>
        <dbReference type="Pfam" id="PF14578"/>
    </source>
</evidence>
<dbReference type="OMA" id="WKAFEMS"/>
<dbReference type="Pfam" id="PF14578">
    <property type="entry name" value="GTP_EFTU_D4"/>
    <property type="match status" value="1"/>
</dbReference>
<dbReference type="AlphaFoldDB" id="A0A8S1U9K3"/>
<evidence type="ECO:0000256" key="2">
    <source>
        <dbReference type="ARBA" id="ARBA00023134"/>
    </source>
</evidence>
<gene>
    <name evidence="4" type="ORF">POCTA_138.1.T0360371</name>
</gene>
<dbReference type="GO" id="GO:0003743">
    <property type="term" value="F:translation initiation factor activity"/>
    <property type="evidence" value="ECO:0007669"/>
    <property type="project" value="TreeGrafter"/>
</dbReference>
<dbReference type="OrthoDB" id="4928at2759"/>
<proteinExistence type="predicted"/>
<protein>
    <recommendedName>
        <fullName evidence="3">Elongation factor Tu-type domain-containing protein</fullName>
    </recommendedName>
</protein>
<evidence type="ECO:0000256" key="1">
    <source>
        <dbReference type="ARBA" id="ARBA00022741"/>
    </source>
</evidence>
<sequence length="388" mass="44559">MLDKIRNTNIQEGEAGGITQQIGATFFPEKKLKRGLPIVTKVRALLTLNPMKEIRVKGEYIHDDIIYESIGLKILAVGLEDAMAGSQIYLANSQEDIDKATKIVNNEMEEVKKYIKLQNQGVGVAASTLGSLEALLQYLNSQVIPVSYVSVGPVSKDEVMKALKNVLLEDLNRRKKEYIYLFFIDMLLCWFSMQKHCQMLRNLVRKMKSRLLKQTSFIIYQLSLQSLQSKSKKKEKKKEATDFVFPSLLKIVRIINTKEPLILGVEVEQGILKTGTPICIYDQNSNKNKIGIVETIELNHKSLKEARATKVALRIGTNQAIQAGKQINLETNEQVWYLLISFPQITRRAIYILKEHYREDITLDDWQLVKDLKLFQTLFEIYYIKQKD</sequence>